<feature type="region of interest" description="Disordered" evidence="1">
    <location>
        <begin position="328"/>
        <end position="349"/>
    </location>
</feature>
<feature type="transmembrane region" description="Helical" evidence="2">
    <location>
        <begin position="91"/>
        <end position="112"/>
    </location>
</feature>
<feature type="transmembrane region" description="Helical" evidence="2">
    <location>
        <begin position="52"/>
        <end position="71"/>
    </location>
</feature>
<feature type="transmembrane region" description="Helical" evidence="2">
    <location>
        <begin position="124"/>
        <end position="142"/>
    </location>
</feature>
<feature type="transmembrane region" description="Helical" evidence="2">
    <location>
        <begin position="162"/>
        <end position="181"/>
    </location>
</feature>
<evidence type="ECO:0000313" key="3">
    <source>
        <dbReference type="EMBL" id="OAX35493.1"/>
    </source>
</evidence>
<gene>
    <name evidence="3" type="ORF">K503DRAFT_868225</name>
</gene>
<dbReference type="Proteomes" id="UP000092154">
    <property type="component" value="Unassembled WGS sequence"/>
</dbReference>
<keyword evidence="2" id="KW-1133">Transmembrane helix</keyword>
<dbReference type="InParanoid" id="A0A1B7MSC1"/>
<reference evidence="3 4" key="1">
    <citation type="submission" date="2016-06" db="EMBL/GenBank/DDBJ databases">
        <title>Comparative genomics of the ectomycorrhizal sister species Rhizopogon vinicolor and Rhizopogon vesiculosus (Basidiomycota: Boletales) reveals a divergence of the mating type B locus.</title>
        <authorList>
            <consortium name="DOE Joint Genome Institute"/>
            <person name="Mujic A.B."/>
            <person name="Kuo A."/>
            <person name="Tritt A."/>
            <person name="Lipzen A."/>
            <person name="Chen C."/>
            <person name="Johnson J."/>
            <person name="Sharma A."/>
            <person name="Barry K."/>
            <person name="Grigoriev I.V."/>
            <person name="Spatafora J.W."/>
        </authorList>
    </citation>
    <scope>NUCLEOTIDE SEQUENCE [LARGE SCALE GENOMIC DNA]</scope>
    <source>
        <strain evidence="3 4">AM-OR11-026</strain>
    </source>
</reference>
<sequence length="349" mass="39315">MFLSNEHKVVERIRFIISTSLTGLMVLEYAWNIRFEVRVIWPKLRKSAEARIFVIARYMGLAEQIFNVWFANRMASGIPTPPMACRAWYSFHGLTIQCLLMSIELLLIRLACKMYNNDKSVFGLLYALVGAQCVGMAITARMLMADINPSPTCVVEPNPGQIYVGASAIATNLCFLAAILWRYFTVKWPEILCSYLKIMVRNSIFVVILVTGNFLVAILTPKEVQLPIRHILVSAMVFSFWFAVGRLVLGKEKFRQQFQNDYELTEVDFDNLEPLDHSDVYPTRSSNTKVVRTELSIAVDPELGLGIEGDIADERIYDWVDDASISGRAPTIMPSETGNGGECSGSRKS</sequence>
<dbReference type="OrthoDB" id="2637653at2759"/>
<keyword evidence="2" id="KW-0812">Transmembrane</keyword>
<dbReference type="STRING" id="1314800.A0A1B7MSC1"/>
<keyword evidence="2" id="KW-0472">Membrane</keyword>
<dbReference type="AlphaFoldDB" id="A0A1B7MSC1"/>
<feature type="transmembrane region" description="Helical" evidence="2">
    <location>
        <begin position="12"/>
        <end position="31"/>
    </location>
</feature>
<evidence type="ECO:0000313" key="4">
    <source>
        <dbReference type="Proteomes" id="UP000092154"/>
    </source>
</evidence>
<evidence type="ECO:0000256" key="1">
    <source>
        <dbReference type="SAM" id="MobiDB-lite"/>
    </source>
</evidence>
<organism evidence="3 4">
    <name type="scientific">Rhizopogon vinicolor AM-OR11-026</name>
    <dbReference type="NCBI Taxonomy" id="1314800"/>
    <lineage>
        <taxon>Eukaryota</taxon>
        <taxon>Fungi</taxon>
        <taxon>Dikarya</taxon>
        <taxon>Basidiomycota</taxon>
        <taxon>Agaricomycotina</taxon>
        <taxon>Agaricomycetes</taxon>
        <taxon>Agaricomycetidae</taxon>
        <taxon>Boletales</taxon>
        <taxon>Suillineae</taxon>
        <taxon>Rhizopogonaceae</taxon>
        <taxon>Rhizopogon</taxon>
    </lineage>
</organism>
<feature type="transmembrane region" description="Helical" evidence="2">
    <location>
        <begin position="202"/>
        <end position="219"/>
    </location>
</feature>
<proteinExistence type="predicted"/>
<accession>A0A1B7MSC1</accession>
<keyword evidence="4" id="KW-1185">Reference proteome</keyword>
<feature type="transmembrane region" description="Helical" evidence="2">
    <location>
        <begin position="231"/>
        <end position="249"/>
    </location>
</feature>
<name>A0A1B7MSC1_9AGAM</name>
<protein>
    <submittedName>
        <fullName evidence="3">Uncharacterized protein</fullName>
    </submittedName>
</protein>
<evidence type="ECO:0000256" key="2">
    <source>
        <dbReference type="SAM" id="Phobius"/>
    </source>
</evidence>
<dbReference type="EMBL" id="KV448495">
    <property type="protein sequence ID" value="OAX35493.1"/>
    <property type="molecule type" value="Genomic_DNA"/>
</dbReference>